<name>A0AAW5KJN4_9FIRM</name>
<proteinExistence type="predicted"/>
<dbReference type="AlphaFoldDB" id="A0AAW5KJN4"/>
<dbReference type="EMBL" id="JANGCN010000016">
    <property type="protein sequence ID" value="MCQ5153301.1"/>
    <property type="molecule type" value="Genomic_DNA"/>
</dbReference>
<dbReference type="RefSeq" id="WP_195388703.1">
    <property type="nucleotide sequence ID" value="NZ_DAWEQM010000006.1"/>
</dbReference>
<reference evidence="1" key="1">
    <citation type="submission" date="2022-06" db="EMBL/GenBank/DDBJ databases">
        <title>Isolation of gut microbiota from human fecal samples.</title>
        <authorList>
            <person name="Pamer E.G."/>
            <person name="Barat B."/>
            <person name="Waligurski E."/>
            <person name="Medina S."/>
            <person name="Paddock L."/>
            <person name="Mostad J."/>
        </authorList>
    </citation>
    <scope>NUCLEOTIDE SEQUENCE</scope>
    <source>
        <strain evidence="1">DFI.5.57</strain>
    </source>
</reference>
<dbReference type="Proteomes" id="UP001206236">
    <property type="component" value="Unassembled WGS sequence"/>
</dbReference>
<organism evidence="1 3">
    <name type="scientific">Ruminococcus bicirculans</name>
    <name type="common">ex Wegman et al. 2014</name>
    <dbReference type="NCBI Taxonomy" id="1160721"/>
    <lineage>
        <taxon>Bacteria</taxon>
        <taxon>Bacillati</taxon>
        <taxon>Bacillota</taxon>
        <taxon>Clostridia</taxon>
        <taxon>Eubacteriales</taxon>
        <taxon>Oscillospiraceae</taxon>
        <taxon>Ruminococcus</taxon>
    </lineage>
</organism>
<sequence>MVDVLLVSLPSYWGREYVYVENYWMIAIAQFLSSYGYTVSTIDASLKQYKLIDVQKSVFQIKPKILVYLVSKKNLNIVIHARSKITANYNILIWDDSFNASEMCNYILEDDKTINTKLDRLFDSICTILPTPYCSQLYSKNVFLVGRDCLKQVLLEGGECEVLMQMPKSKYFPSDYYFYAEHLLFEKNGEYIRQEIITLCSEFCLRKINIIAQDQELYINEIDKIQNLLQINGLSHVRLGIYIQSTFITNRMYNFLVEKKDVLYKITFLGNNLTSTQITRFQKLKEFDIKIKVILELFHEQATTQSIQFLIEAMRSGDVQVAPTALIAGKTLDLHLVQIQSILRTLFFKIFLPYYKKIIAYENNKKYEMRIGNSQQYSIIPKIEKEVNMLSQSLNELIFSILEELLSYMTLNEYETGDIIIAILKKYEDRITEVGGYIDANLFNSCRIQ</sequence>
<comment type="caution">
    <text evidence="1">The sequence shown here is derived from an EMBL/GenBank/DDBJ whole genome shotgun (WGS) entry which is preliminary data.</text>
</comment>
<protein>
    <submittedName>
        <fullName evidence="1">Uncharacterized protein</fullName>
    </submittedName>
</protein>
<accession>A0AAW5KJN4</accession>
<dbReference type="Proteomes" id="UP001211015">
    <property type="component" value="Unassembled WGS sequence"/>
</dbReference>
<evidence type="ECO:0000313" key="2">
    <source>
        <dbReference type="EMBL" id="MDB8745076.1"/>
    </source>
</evidence>
<evidence type="ECO:0000313" key="1">
    <source>
        <dbReference type="EMBL" id="MCQ5153301.1"/>
    </source>
</evidence>
<gene>
    <name evidence="1" type="ORF">NE632_08250</name>
    <name evidence="2" type="ORF">PNU62_08625</name>
</gene>
<reference evidence="2" key="2">
    <citation type="submission" date="2023-01" db="EMBL/GenBank/DDBJ databases">
        <title>Human gut microbiome strain richness.</title>
        <authorList>
            <person name="Chen-Liaw A."/>
        </authorList>
    </citation>
    <scope>NUCLEOTIDE SEQUENCE</scope>
    <source>
        <strain evidence="2">1001275st1_F4_1001275B_160808</strain>
    </source>
</reference>
<dbReference type="EMBL" id="JAQMLV010000010">
    <property type="protein sequence ID" value="MDB8745076.1"/>
    <property type="molecule type" value="Genomic_DNA"/>
</dbReference>
<evidence type="ECO:0000313" key="3">
    <source>
        <dbReference type="Proteomes" id="UP001206236"/>
    </source>
</evidence>